<evidence type="ECO:0000256" key="11">
    <source>
        <dbReference type="RuleBase" id="RU003656"/>
    </source>
</evidence>
<keyword evidence="10" id="KW-1003">Cell membrane</keyword>
<evidence type="ECO:0000256" key="4">
    <source>
        <dbReference type="ARBA" id="ARBA00022448"/>
    </source>
</evidence>
<dbReference type="InterPro" id="IPR036771">
    <property type="entry name" value="ATPsynth_dsu/esu_N"/>
</dbReference>
<dbReference type="Pfam" id="PF02823">
    <property type="entry name" value="ATP-synt_DE_N"/>
    <property type="match status" value="1"/>
</dbReference>
<protein>
    <recommendedName>
        <fullName evidence="10">ATP synthase epsilon chain</fullName>
    </recommendedName>
    <alternativeName>
        <fullName evidence="10">ATP synthase F1 sector epsilon subunit</fullName>
    </alternativeName>
    <alternativeName>
        <fullName evidence="10">F-ATPase epsilon subunit</fullName>
    </alternativeName>
</protein>
<dbReference type="CDD" id="cd12152">
    <property type="entry name" value="F1-ATPase_delta"/>
    <property type="match status" value="1"/>
</dbReference>
<comment type="function">
    <text evidence="1 10">Produces ATP from ADP in the presence of a proton gradient across the membrane.</text>
</comment>
<proteinExistence type="inferred from homology"/>
<evidence type="ECO:0000259" key="12">
    <source>
        <dbReference type="Pfam" id="PF02823"/>
    </source>
</evidence>
<reference evidence="13 14" key="1">
    <citation type="submission" date="2020-11" db="EMBL/GenBank/DDBJ databases">
        <title>Description of Pontivivens ytuae sp. nov. isolated from deep sea sediment of Mariana Trench.</title>
        <authorList>
            <person name="Wang Z."/>
            <person name="Sun Q.-L."/>
            <person name="Xu X.-D."/>
            <person name="Tang Y.-Z."/>
            <person name="Zhang J."/>
        </authorList>
    </citation>
    <scope>NUCLEOTIDE SEQUENCE [LARGE SCALE GENOMIC DNA]</scope>
    <source>
        <strain evidence="13 14">MT2928</strain>
    </source>
</reference>
<keyword evidence="9 10" id="KW-0066">ATP synthesis</keyword>
<evidence type="ECO:0000313" key="14">
    <source>
        <dbReference type="Proteomes" id="UP000594800"/>
    </source>
</evidence>
<dbReference type="GO" id="GO:0046933">
    <property type="term" value="F:proton-transporting ATP synthase activity, rotational mechanism"/>
    <property type="evidence" value="ECO:0007669"/>
    <property type="project" value="UniProtKB-UniRule"/>
</dbReference>
<comment type="similarity">
    <text evidence="3 10 11">Belongs to the ATPase epsilon chain family.</text>
</comment>
<keyword evidence="6 10" id="KW-0406">Ion transport</keyword>
<dbReference type="EMBL" id="CP064942">
    <property type="protein sequence ID" value="QPH55807.1"/>
    <property type="molecule type" value="Genomic_DNA"/>
</dbReference>
<dbReference type="NCBIfam" id="TIGR01216">
    <property type="entry name" value="ATP_synt_epsi"/>
    <property type="match status" value="1"/>
</dbReference>
<dbReference type="PANTHER" id="PTHR13822:SF10">
    <property type="entry name" value="ATP SYNTHASE EPSILON CHAIN, CHLOROPLASTIC"/>
    <property type="match status" value="1"/>
</dbReference>
<organism evidence="13 14">
    <name type="scientific">Pontivivens ytuae</name>
    <dbReference type="NCBI Taxonomy" id="2789856"/>
    <lineage>
        <taxon>Bacteria</taxon>
        <taxon>Pseudomonadati</taxon>
        <taxon>Pseudomonadota</taxon>
        <taxon>Alphaproteobacteria</taxon>
        <taxon>Rhodobacterales</taxon>
        <taxon>Paracoccaceae</taxon>
        <taxon>Pontivivens</taxon>
    </lineage>
</organism>
<keyword evidence="14" id="KW-1185">Reference proteome</keyword>
<name>A0A7S9QEU1_9RHOB</name>
<keyword evidence="4 10" id="KW-0813">Transport</keyword>
<evidence type="ECO:0000256" key="5">
    <source>
        <dbReference type="ARBA" id="ARBA00022781"/>
    </source>
</evidence>
<evidence type="ECO:0000256" key="7">
    <source>
        <dbReference type="ARBA" id="ARBA00023136"/>
    </source>
</evidence>
<evidence type="ECO:0000313" key="13">
    <source>
        <dbReference type="EMBL" id="QPH55807.1"/>
    </source>
</evidence>
<dbReference type="AlphaFoldDB" id="A0A7S9QEU1"/>
<dbReference type="GO" id="GO:0012505">
    <property type="term" value="C:endomembrane system"/>
    <property type="evidence" value="ECO:0007669"/>
    <property type="project" value="UniProtKB-SubCell"/>
</dbReference>
<sequence>MADTMQFDLVSPERSLHSAQVEKVQIHGEEGEMTVMPNHAPVLTLLRPGFLTVTENGQSHDYVVSNGFAEIGPEGVSVLVEQATSRDGCTTDWIDRVIDEAEKAALDCADDQKITLNQRVNHARFLKQQLGL</sequence>
<evidence type="ECO:0000256" key="3">
    <source>
        <dbReference type="ARBA" id="ARBA00005712"/>
    </source>
</evidence>
<dbReference type="Proteomes" id="UP000594800">
    <property type="component" value="Chromosome"/>
</dbReference>
<dbReference type="InterPro" id="IPR001469">
    <property type="entry name" value="ATP_synth_F1_dsu/esu"/>
</dbReference>
<dbReference type="KEGG" id="poz:I0K15_08835"/>
<evidence type="ECO:0000256" key="8">
    <source>
        <dbReference type="ARBA" id="ARBA00023196"/>
    </source>
</evidence>
<dbReference type="GO" id="GO:0005886">
    <property type="term" value="C:plasma membrane"/>
    <property type="evidence" value="ECO:0007669"/>
    <property type="project" value="UniProtKB-SubCell"/>
</dbReference>
<evidence type="ECO:0000256" key="1">
    <source>
        <dbReference type="ARBA" id="ARBA00003543"/>
    </source>
</evidence>
<dbReference type="HAMAP" id="MF_00530">
    <property type="entry name" value="ATP_synth_epsil_bac"/>
    <property type="match status" value="1"/>
</dbReference>
<evidence type="ECO:0000256" key="6">
    <source>
        <dbReference type="ARBA" id="ARBA00023065"/>
    </source>
</evidence>
<keyword evidence="5 10" id="KW-0375">Hydrogen ion transport</keyword>
<comment type="subcellular location">
    <subcellularLocation>
        <location evidence="10">Cell membrane</location>
        <topology evidence="10">Peripheral membrane protein</topology>
    </subcellularLocation>
    <subcellularLocation>
        <location evidence="2">Endomembrane system</location>
        <topology evidence="2">Peripheral membrane protein</topology>
    </subcellularLocation>
</comment>
<dbReference type="GO" id="GO:0005524">
    <property type="term" value="F:ATP binding"/>
    <property type="evidence" value="ECO:0007669"/>
    <property type="project" value="UniProtKB-UniRule"/>
</dbReference>
<comment type="subunit">
    <text evidence="10 11">F-type ATPases have 2 components, CF(1) - the catalytic core - and CF(0) - the membrane proton channel. CF(1) has five subunits: alpha(3), beta(3), gamma(1), delta(1), epsilon(1). CF(0) has three main subunits: a, b and c.</text>
</comment>
<dbReference type="Gene3D" id="2.60.15.10">
    <property type="entry name" value="F0F1 ATP synthase delta/epsilon subunit, N-terminal"/>
    <property type="match status" value="1"/>
</dbReference>
<dbReference type="GO" id="GO:0045259">
    <property type="term" value="C:proton-transporting ATP synthase complex"/>
    <property type="evidence" value="ECO:0007669"/>
    <property type="project" value="UniProtKB-KW"/>
</dbReference>
<keyword evidence="8 10" id="KW-0139">CF(1)</keyword>
<dbReference type="PANTHER" id="PTHR13822">
    <property type="entry name" value="ATP SYNTHASE DELTA/EPSILON CHAIN"/>
    <property type="match status" value="1"/>
</dbReference>
<keyword evidence="7 10" id="KW-0472">Membrane</keyword>
<feature type="domain" description="ATP synthase F1 complex delta/epsilon subunit N-terminal" evidence="12">
    <location>
        <begin position="5"/>
        <end position="83"/>
    </location>
</feature>
<accession>A0A7S9QEU1</accession>
<evidence type="ECO:0000256" key="9">
    <source>
        <dbReference type="ARBA" id="ARBA00023310"/>
    </source>
</evidence>
<dbReference type="RefSeq" id="WP_196105069.1">
    <property type="nucleotide sequence ID" value="NZ_CP064942.1"/>
</dbReference>
<evidence type="ECO:0000256" key="2">
    <source>
        <dbReference type="ARBA" id="ARBA00004184"/>
    </source>
</evidence>
<dbReference type="SUPFAM" id="SSF51344">
    <property type="entry name" value="Epsilon subunit of F1F0-ATP synthase N-terminal domain"/>
    <property type="match status" value="1"/>
</dbReference>
<evidence type="ECO:0000256" key="10">
    <source>
        <dbReference type="HAMAP-Rule" id="MF_00530"/>
    </source>
</evidence>
<gene>
    <name evidence="10 13" type="primary">atpC</name>
    <name evidence="13" type="ORF">I0K15_08835</name>
</gene>
<dbReference type="InterPro" id="IPR020546">
    <property type="entry name" value="ATP_synth_F1_dsu/esu_N"/>
</dbReference>